<evidence type="ECO:0000313" key="1">
    <source>
        <dbReference type="EMBL" id="PKR84879.1"/>
    </source>
</evidence>
<keyword evidence="2" id="KW-1185">Reference proteome</keyword>
<comment type="caution">
    <text evidence="1">The sequence shown here is derived from an EMBL/GenBank/DDBJ whole genome shotgun (WGS) entry which is preliminary data.</text>
</comment>
<reference evidence="1 2" key="1">
    <citation type="submission" date="2017-11" db="EMBL/GenBank/DDBJ databases">
        <title>Bacillus camelliae sp. nov., isolated from pu'er tea.</title>
        <authorList>
            <person name="Niu L."/>
        </authorList>
    </citation>
    <scope>NUCLEOTIDE SEQUENCE [LARGE SCALE GENOMIC DNA]</scope>
    <source>
        <strain evidence="1 2">7578-1</strain>
    </source>
</reference>
<organism evidence="1 2">
    <name type="scientific">Heyndrickxia camelliae</name>
    <dbReference type="NCBI Taxonomy" id="1707093"/>
    <lineage>
        <taxon>Bacteria</taxon>
        <taxon>Bacillati</taxon>
        <taxon>Bacillota</taxon>
        <taxon>Bacilli</taxon>
        <taxon>Bacillales</taxon>
        <taxon>Bacillaceae</taxon>
        <taxon>Heyndrickxia</taxon>
    </lineage>
</organism>
<sequence>MDPILTSALTSFVTSVATNSSKAPMQTLDDLWYLAFGKINHIAEKKRARNQFDLDAYKNSIAQKILTIEEDNLQEPPMSVVGPALEASKYYIEEETLREMFANIIAASMDKSKSKTVHHSFVEITKQLSPEDARNLVLFKDTDNYPIVQFIFYLPNRDGYNIWKSNVFHGNLTNIRTGEENATSITNLSRLGLVSISYDESYINKNKYAIYRESDLFKTLQNQPNSNATFDLKEGIVRISPLGKTFINICL</sequence>
<evidence type="ECO:0008006" key="3">
    <source>
        <dbReference type="Google" id="ProtNLM"/>
    </source>
</evidence>
<protein>
    <recommendedName>
        <fullName evidence="3">DUF4393 domain-containing protein</fullName>
    </recommendedName>
</protein>
<dbReference type="Proteomes" id="UP000233440">
    <property type="component" value="Unassembled WGS sequence"/>
</dbReference>
<dbReference type="RefSeq" id="WP_101354245.1">
    <property type="nucleotide sequence ID" value="NZ_PIQO01000007.1"/>
</dbReference>
<dbReference type="Gene3D" id="3.30.110.190">
    <property type="match status" value="1"/>
</dbReference>
<evidence type="ECO:0000313" key="2">
    <source>
        <dbReference type="Proteomes" id="UP000233440"/>
    </source>
</evidence>
<dbReference type="AlphaFoldDB" id="A0A2N3LK10"/>
<dbReference type="EMBL" id="PIQO01000007">
    <property type="protein sequence ID" value="PKR84879.1"/>
    <property type="molecule type" value="Genomic_DNA"/>
</dbReference>
<proteinExistence type="predicted"/>
<accession>A0A2N3LK10</accession>
<dbReference type="InterPro" id="IPR025506">
    <property type="entry name" value="Abi_alpha"/>
</dbReference>
<name>A0A2N3LK10_9BACI</name>
<gene>
    <name evidence="1" type="ORF">CWO92_10920</name>
</gene>
<dbReference type="Pfam" id="PF14337">
    <property type="entry name" value="Abi_alpha"/>
    <property type="match status" value="1"/>
</dbReference>
<dbReference type="OrthoDB" id="2339567at2"/>